<dbReference type="Ensembl" id="ENSSFAT00005040147.1">
    <property type="protein sequence ID" value="ENSSFAP00005038708.1"/>
    <property type="gene ID" value="ENSSFAG00005019394.1"/>
</dbReference>
<reference evidence="7" key="2">
    <citation type="submission" date="2025-08" db="UniProtKB">
        <authorList>
            <consortium name="Ensembl"/>
        </authorList>
    </citation>
    <scope>IDENTIFICATION</scope>
</reference>
<feature type="compositionally biased region" description="Polar residues" evidence="5">
    <location>
        <begin position="499"/>
        <end position="511"/>
    </location>
</feature>
<evidence type="ECO:0000256" key="5">
    <source>
        <dbReference type="SAM" id="MobiDB-lite"/>
    </source>
</evidence>
<feature type="compositionally biased region" description="Polar residues" evidence="5">
    <location>
        <begin position="827"/>
        <end position="839"/>
    </location>
</feature>
<feature type="compositionally biased region" description="Polar residues" evidence="5">
    <location>
        <begin position="573"/>
        <end position="599"/>
    </location>
</feature>
<dbReference type="PANTHER" id="PTHR15742:SF1">
    <property type="entry name" value="PROTEIN SOGA1"/>
    <property type="match status" value="1"/>
</dbReference>
<evidence type="ECO:0000259" key="6">
    <source>
        <dbReference type="Pfam" id="PF11365"/>
    </source>
</evidence>
<feature type="region of interest" description="Disordered" evidence="5">
    <location>
        <begin position="548"/>
        <end position="664"/>
    </location>
</feature>
<keyword evidence="4" id="KW-0472">Membrane</keyword>
<feature type="region of interest" description="Disordered" evidence="5">
    <location>
        <begin position="405"/>
        <end position="426"/>
    </location>
</feature>
<sequence>MCKKLTKLVSDSETMREDLVKYHAAYGDVDASQAPEGKQTSSRSREAEVKAHLKLVEEEATLLSRRIVELEVENRGLRAEMSDLREKIGGGGGGGGEEEDEENRDVSDENQTTDRERGLKVGPPMCEQGQNEASDRRNVDVEAVFYRSQNEAMLSVCHIPREGPVGGEWDPSDDHESGDKSNRALKGMTVKDFEALLALRDHSCVLSSALQILTAPTKNGHSSPPTSAFTSPTDMNANGKAQRIFLSEALELLQAMLSAFISRLETLLTLEQACKTSAQKDGLVNHHAPSIKVPQPEGAVDRCTKDVKQRAKETRETPAGQQDLVSSCRDPKMQLSLQILWILHQWCQVNRPDTEGKEEKSDMSVLRGLLRDLGEELQDEQIQFDSEARAAPGETAERAVSAVLHDGRSSGAGSSTGSRVRRQCSPHGAKRSKNWCYVSQEAAQLDREDPVKTWDHLIMPLSFPDLNFEQLSMERSHTAPEKSVFRIYYSPPSARRVQLAQQRQSPVSDSGSASTPSPWCTPPTSFSQLCLGSSANLSDDMKEMTAGWRQTGLSVSQEKRGRPAERWADVACSETQTLTKPQMVSVGQQTEGTQSSRNSPARVLSPSLASARSHHISSSLDGIAGRAERPRSSTSSPKLYRRHSASAVSSIPSPTNLSASSSSSTSRDRALWNLSHKSHSGLVLHRQSSPRGGAAQNHGSLSGSKPPGKPTGANRYGLVTEFLRRVSGRADKPAPPGSGQKTKSLKNLERVPTRPPTAPLHRNDSVTRIVNQRFMKQRDEAGRGQREEKGSGLNQSGRHSMSTTTTEEGNYECSSSRTLTFCFARPSRSTQRQTSNPSKPQRHRHPPAVSAAADSSCG</sequence>
<keyword evidence="2" id="KW-0597">Phosphoprotein</keyword>
<reference evidence="7" key="3">
    <citation type="submission" date="2025-09" db="UniProtKB">
        <authorList>
            <consortium name="Ensembl"/>
        </authorList>
    </citation>
    <scope>IDENTIFICATION</scope>
</reference>
<dbReference type="InterPro" id="IPR027881">
    <property type="entry name" value="SOGA_CC"/>
</dbReference>
<accession>A0A672IAH1</accession>
<keyword evidence="3" id="KW-0175">Coiled coil</keyword>
<feature type="region of interest" description="Disordered" evidence="5">
    <location>
        <begin position="83"/>
        <end position="135"/>
    </location>
</feature>
<dbReference type="GO" id="GO:0005615">
    <property type="term" value="C:extracellular space"/>
    <property type="evidence" value="ECO:0007669"/>
    <property type="project" value="InterPro"/>
</dbReference>
<name>A0A672IAH1_SALFA</name>
<feature type="compositionally biased region" description="Basic and acidic residues" evidence="5">
    <location>
        <begin position="104"/>
        <end position="119"/>
    </location>
</feature>
<evidence type="ECO:0000256" key="1">
    <source>
        <dbReference type="ARBA" id="ARBA00004370"/>
    </source>
</evidence>
<protein>
    <recommendedName>
        <fullName evidence="6">SOGA coiled-coil domain-containing protein</fullName>
    </recommendedName>
</protein>
<feature type="domain" description="SOGA coiled-coil" evidence="6">
    <location>
        <begin position="1"/>
        <end position="77"/>
    </location>
</feature>
<feature type="compositionally biased region" description="Polar residues" evidence="5">
    <location>
        <begin position="792"/>
        <end position="819"/>
    </location>
</feature>
<evidence type="ECO:0000256" key="2">
    <source>
        <dbReference type="ARBA" id="ARBA00022553"/>
    </source>
</evidence>
<feature type="compositionally biased region" description="Low complexity" evidence="5">
    <location>
        <begin position="409"/>
        <end position="418"/>
    </location>
</feature>
<comment type="subcellular location">
    <subcellularLocation>
        <location evidence="1">Membrane</location>
    </subcellularLocation>
</comment>
<feature type="region of interest" description="Disordered" evidence="5">
    <location>
        <begin position="727"/>
        <end position="858"/>
    </location>
</feature>
<evidence type="ECO:0000256" key="4">
    <source>
        <dbReference type="ARBA" id="ARBA00023136"/>
    </source>
</evidence>
<dbReference type="Proteomes" id="UP000472267">
    <property type="component" value="Chromosome 20"/>
</dbReference>
<feature type="region of interest" description="Disordered" evidence="5">
    <location>
        <begin position="496"/>
        <end position="520"/>
    </location>
</feature>
<reference evidence="7" key="1">
    <citation type="submission" date="2019-06" db="EMBL/GenBank/DDBJ databases">
        <authorList>
            <consortium name="Wellcome Sanger Institute Data Sharing"/>
        </authorList>
    </citation>
    <scope>NUCLEOTIDE SEQUENCE [LARGE SCALE GENOMIC DNA]</scope>
</reference>
<feature type="region of interest" description="Disordered" evidence="5">
    <location>
        <begin position="26"/>
        <end position="48"/>
    </location>
</feature>
<dbReference type="OMA" id="STERSHT"/>
<dbReference type="GO" id="GO:0010506">
    <property type="term" value="P:regulation of autophagy"/>
    <property type="evidence" value="ECO:0007669"/>
    <property type="project" value="InterPro"/>
</dbReference>
<feature type="compositionally biased region" description="Basic and acidic residues" evidence="5">
    <location>
        <begin position="557"/>
        <end position="568"/>
    </location>
</feature>
<keyword evidence="8" id="KW-1185">Reference proteome</keyword>
<dbReference type="InParanoid" id="A0A672IAH1"/>
<dbReference type="InterPro" id="IPR049885">
    <property type="entry name" value="MTCL1-3"/>
</dbReference>
<organism evidence="7 8">
    <name type="scientific">Salarias fasciatus</name>
    <name type="common">Jewelled blenny</name>
    <name type="synonym">Blennius fasciatus</name>
    <dbReference type="NCBI Taxonomy" id="181472"/>
    <lineage>
        <taxon>Eukaryota</taxon>
        <taxon>Metazoa</taxon>
        <taxon>Chordata</taxon>
        <taxon>Craniata</taxon>
        <taxon>Vertebrata</taxon>
        <taxon>Euteleostomi</taxon>
        <taxon>Actinopterygii</taxon>
        <taxon>Neopterygii</taxon>
        <taxon>Teleostei</taxon>
        <taxon>Neoteleostei</taxon>
        <taxon>Acanthomorphata</taxon>
        <taxon>Ovalentaria</taxon>
        <taxon>Blenniimorphae</taxon>
        <taxon>Blenniiformes</taxon>
        <taxon>Blennioidei</taxon>
        <taxon>Blenniidae</taxon>
        <taxon>Salariinae</taxon>
        <taxon>Salarias</taxon>
    </lineage>
</organism>
<dbReference type="Pfam" id="PF11365">
    <property type="entry name" value="SOGA"/>
    <property type="match status" value="1"/>
</dbReference>
<evidence type="ECO:0000313" key="8">
    <source>
        <dbReference type="Proteomes" id="UP000472267"/>
    </source>
</evidence>
<evidence type="ECO:0000256" key="3">
    <source>
        <dbReference type="ARBA" id="ARBA00023054"/>
    </source>
</evidence>
<dbReference type="AlphaFoldDB" id="A0A672IAH1"/>
<feature type="region of interest" description="Disordered" evidence="5">
    <location>
        <begin position="681"/>
        <end position="715"/>
    </location>
</feature>
<evidence type="ECO:0000313" key="7">
    <source>
        <dbReference type="Ensembl" id="ENSSFAP00005038708.1"/>
    </source>
</evidence>
<dbReference type="GO" id="GO:0016020">
    <property type="term" value="C:membrane"/>
    <property type="evidence" value="ECO:0007669"/>
    <property type="project" value="UniProtKB-SubCell"/>
</dbReference>
<gene>
    <name evidence="7" type="primary">LOC115407628</name>
</gene>
<dbReference type="PANTHER" id="PTHR15742">
    <property type="entry name" value="GIRDIN"/>
    <property type="match status" value="1"/>
</dbReference>
<proteinExistence type="predicted"/>
<feature type="compositionally biased region" description="Low complexity" evidence="5">
    <location>
        <begin position="649"/>
        <end position="664"/>
    </location>
</feature>
<feature type="compositionally biased region" description="Basic and acidic residues" evidence="5">
    <location>
        <begin position="776"/>
        <end position="790"/>
    </location>
</feature>